<dbReference type="InterPro" id="IPR034505">
    <property type="entry name" value="Coproporphyrinogen-III_oxidase"/>
</dbReference>
<dbReference type="AlphaFoldDB" id="A0A1G9U747"/>
<dbReference type="SFLD" id="SFLDS00029">
    <property type="entry name" value="Radical_SAM"/>
    <property type="match status" value="1"/>
</dbReference>
<reference evidence="7" key="1">
    <citation type="submission" date="2016-10" db="EMBL/GenBank/DDBJ databases">
        <authorList>
            <person name="Varghese N."/>
            <person name="Submissions S."/>
        </authorList>
    </citation>
    <scope>NUCLEOTIDE SEQUENCE [LARGE SCALE GENOMIC DNA]</scope>
    <source>
        <strain evidence="7">M83</strain>
    </source>
</reference>
<evidence type="ECO:0000256" key="3">
    <source>
        <dbReference type="ARBA" id="ARBA00023004"/>
    </source>
</evidence>
<dbReference type="SUPFAM" id="SSF102114">
    <property type="entry name" value="Radical SAM enzymes"/>
    <property type="match status" value="1"/>
</dbReference>
<dbReference type="GO" id="GO:0051539">
    <property type="term" value="F:4 iron, 4 sulfur cluster binding"/>
    <property type="evidence" value="ECO:0007669"/>
    <property type="project" value="TreeGrafter"/>
</dbReference>
<sequence>MIYINIDDDAFYDDAVTIVRSFYPRVDVKPARPISGTSDVNNPATFNPIKEVTVKLEEGDKLIEIEAPDVTGLSKADAHEKFKVKLYKQLEEKEGHGLPWGNMTGVRPSKIAYQMIVEGKSEEEIIDFFTKEHFTSLAKAKLAIEVAKKEISLVSKLDVKNGYSLYIGIPFCPSICLYCSFSAYAYNAFKDRVEAYVDALIHEITEVSKMMKGKRLDTVYFGGGTPTTLSPAQLDRVLTKLEECFDLENVLELTVEAGRPDSITREKLEVLRDHKVERISINPQTMNQETLDLIGRKHSVEDIKNAYKLATELGFDNINMDMILGLPGEGPEEVKNTLDTIKAMNPSSLTVHSLALKRSSRLNIYRDRYKNLDFKNTESIVNMTEECAKDLGVEPYYMYRQKNMAGNFENVGYARPGKECIYNILIMEEVQTIIACGAGASTKIVSTNPVDNSSLITRVENVKNVDEYINRIDEMIERKRKELA</sequence>
<keyword evidence="2" id="KW-0479">Metal-binding</keyword>
<evidence type="ECO:0000313" key="6">
    <source>
        <dbReference type="EMBL" id="SDM55504.1"/>
    </source>
</evidence>
<accession>A0A1G9U747</accession>
<name>A0A1G9U747_9FIRM</name>
<dbReference type="SFLD" id="SFLDG01065">
    <property type="entry name" value="anaerobic_coproporphyrinogen-I"/>
    <property type="match status" value="1"/>
</dbReference>
<evidence type="ECO:0000256" key="4">
    <source>
        <dbReference type="ARBA" id="ARBA00023014"/>
    </source>
</evidence>
<dbReference type="SFLD" id="SFLDF00310">
    <property type="entry name" value="oxygen-independent_coproporphy"/>
    <property type="match status" value="1"/>
</dbReference>
<dbReference type="InterPro" id="IPR023995">
    <property type="entry name" value="HemZ"/>
</dbReference>
<dbReference type="InterPro" id="IPR007197">
    <property type="entry name" value="rSAM"/>
</dbReference>
<evidence type="ECO:0000256" key="1">
    <source>
        <dbReference type="ARBA" id="ARBA00022691"/>
    </source>
</evidence>
<dbReference type="Proteomes" id="UP000187651">
    <property type="component" value="Unassembled WGS sequence"/>
</dbReference>
<dbReference type="InterPro" id="IPR006638">
    <property type="entry name" value="Elp3/MiaA/NifB-like_rSAM"/>
</dbReference>
<dbReference type="GO" id="GO:0005737">
    <property type="term" value="C:cytoplasm"/>
    <property type="evidence" value="ECO:0007669"/>
    <property type="project" value="TreeGrafter"/>
</dbReference>
<organism evidence="6 7">
    <name type="scientific">Lachnospira pectinoschiza</name>
    <dbReference type="NCBI Taxonomy" id="28052"/>
    <lineage>
        <taxon>Bacteria</taxon>
        <taxon>Bacillati</taxon>
        <taxon>Bacillota</taxon>
        <taxon>Clostridia</taxon>
        <taxon>Lachnospirales</taxon>
        <taxon>Lachnospiraceae</taxon>
        <taxon>Lachnospira</taxon>
    </lineage>
</organism>
<dbReference type="SFLD" id="SFLDG01082">
    <property type="entry name" value="B12-binding_domain_containing"/>
    <property type="match status" value="1"/>
</dbReference>
<dbReference type="InterPro" id="IPR058240">
    <property type="entry name" value="rSAM_sf"/>
</dbReference>
<dbReference type="PANTHER" id="PTHR13932">
    <property type="entry name" value="COPROPORPHYRINIGEN III OXIDASE"/>
    <property type="match status" value="1"/>
</dbReference>
<dbReference type="CDD" id="cd01335">
    <property type="entry name" value="Radical_SAM"/>
    <property type="match status" value="1"/>
</dbReference>
<keyword evidence="7" id="KW-1185">Reference proteome</keyword>
<evidence type="ECO:0000313" key="7">
    <source>
        <dbReference type="Proteomes" id="UP000187651"/>
    </source>
</evidence>
<dbReference type="SMART" id="SM00729">
    <property type="entry name" value="Elp3"/>
    <property type="match status" value="1"/>
</dbReference>
<dbReference type="GO" id="GO:0003824">
    <property type="term" value="F:catalytic activity"/>
    <property type="evidence" value="ECO:0007669"/>
    <property type="project" value="InterPro"/>
</dbReference>
<protein>
    <submittedName>
        <fullName evidence="6">Oxygen-independent coproporphyrinogen-3 oxidase</fullName>
    </submittedName>
</protein>
<dbReference type="InterPro" id="IPR013785">
    <property type="entry name" value="Aldolase_TIM"/>
</dbReference>
<dbReference type="NCBIfam" id="TIGR03994">
    <property type="entry name" value="rSAM_HemZ"/>
    <property type="match status" value="1"/>
</dbReference>
<dbReference type="RefSeq" id="WP_074520877.1">
    <property type="nucleotide sequence ID" value="NZ_FNHZ01000001.1"/>
</dbReference>
<dbReference type="Pfam" id="PF04055">
    <property type="entry name" value="Radical_SAM"/>
    <property type="match status" value="1"/>
</dbReference>
<dbReference type="PANTHER" id="PTHR13932:SF1">
    <property type="entry name" value="OXYGEN-INDEPENDENT COPROPORPHYRINOGEN-III OXIDASE-LIKE PROTEIN HEMZ"/>
    <property type="match status" value="1"/>
</dbReference>
<dbReference type="GO" id="GO:0006779">
    <property type="term" value="P:porphyrin-containing compound biosynthetic process"/>
    <property type="evidence" value="ECO:0007669"/>
    <property type="project" value="TreeGrafter"/>
</dbReference>
<proteinExistence type="predicted"/>
<gene>
    <name evidence="6" type="ORF">SAMN05216544_0634</name>
</gene>
<evidence type="ECO:0000256" key="2">
    <source>
        <dbReference type="ARBA" id="ARBA00022723"/>
    </source>
</evidence>
<evidence type="ECO:0000259" key="5">
    <source>
        <dbReference type="PROSITE" id="PS51918"/>
    </source>
</evidence>
<dbReference type="PROSITE" id="PS51918">
    <property type="entry name" value="RADICAL_SAM"/>
    <property type="match status" value="1"/>
</dbReference>
<dbReference type="EMBL" id="FNHZ01000001">
    <property type="protein sequence ID" value="SDM55504.1"/>
    <property type="molecule type" value="Genomic_DNA"/>
</dbReference>
<dbReference type="GO" id="GO:0046872">
    <property type="term" value="F:metal ion binding"/>
    <property type="evidence" value="ECO:0007669"/>
    <property type="project" value="UniProtKB-KW"/>
</dbReference>
<dbReference type="OrthoDB" id="9808022at2"/>
<keyword evidence="4" id="KW-0411">Iron-sulfur</keyword>
<keyword evidence="3" id="KW-0408">Iron</keyword>
<feature type="domain" description="Radical SAM core" evidence="5">
    <location>
        <begin position="157"/>
        <end position="394"/>
    </location>
</feature>
<dbReference type="Gene3D" id="3.20.20.70">
    <property type="entry name" value="Aldolase class I"/>
    <property type="match status" value="1"/>
</dbReference>
<keyword evidence="1" id="KW-0949">S-adenosyl-L-methionine</keyword>